<accession>A0A7G9G6X0</accession>
<dbReference type="Gene3D" id="2.40.50.140">
    <property type="entry name" value="Nucleic acid-binding proteins"/>
    <property type="match status" value="1"/>
</dbReference>
<evidence type="ECO:0000313" key="6">
    <source>
        <dbReference type="EMBL" id="QNM06552.1"/>
    </source>
</evidence>
<protein>
    <recommendedName>
        <fullName evidence="2">DNA ligase (ATP)</fullName>
        <ecNumber evidence="2">6.5.1.1</ecNumber>
    </recommendedName>
</protein>
<dbReference type="InterPro" id="IPR012309">
    <property type="entry name" value="DNA_ligase_ATP-dep_C"/>
</dbReference>
<dbReference type="AlphaFoldDB" id="A0A7G9G6X0"/>
<evidence type="ECO:0000256" key="3">
    <source>
        <dbReference type="ARBA" id="ARBA00022598"/>
    </source>
</evidence>
<organism evidence="6 7">
    <name type="scientific">Qiania dongpingensis</name>
    <dbReference type="NCBI Taxonomy" id="2763669"/>
    <lineage>
        <taxon>Bacteria</taxon>
        <taxon>Bacillati</taxon>
        <taxon>Bacillota</taxon>
        <taxon>Clostridia</taxon>
        <taxon>Lachnospirales</taxon>
        <taxon>Lachnospiraceae</taxon>
        <taxon>Qiania</taxon>
    </lineage>
</organism>
<dbReference type="InterPro" id="IPR012340">
    <property type="entry name" value="NA-bd_OB-fold"/>
</dbReference>
<comment type="catalytic activity">
    <reaction evidence="4">
        <text>ATP + (deoxyribonucleotide)n-3'-hydroxyl + 5'-phospho-(deoxyribonucleotide)m = (deoxyribonucleotide)n+m + AMP + diphosphate.</text>
        <dbReference type="EC" id="6.5.1.1"/>
    </reaction>
</comment>
<dbReference type="PANTHER" id="PTHR45674:SF4">
    <property type="entry name" value="DNA LIGASE 1"/>
    <property type="match status" value="1"/>
</dbReference>
<evidence type="ECO:0000313" key="7">
    <source>
        <dbReference type="Proteomes" id="UP000515823"/>
    </source>
</evidence>
<dbReference type="GO" id="GO:0005524">
    <property type="term" value="F:ATP binding"/>
    <property type="evidence" value="ECO:0007669"/>
    <property type="project" value="InterPro"/>
</dbReference>
<comment type="similarity">
    <text evidence="1">Belongs to the ATP-dependent DNA ligase family.</text>
</comment>
<evidence type="ECO:0000256" key="1">
    <source>
        <dbReference type="ARBA" id="ARBA00007572"/>
    </source>
</evidence>
<dbReference type="InterPro" id="IPR050191">
    <property type="entry name" value="ATP-dep_DNA_ligase"/>
</dbReference>
<dbReference type="SUPFAM" id="SSF50249">
    <property type="entry name" value="Nucleic acid-binding proteins"/>
    <property type="match status" value="1"/>
</dbReference>
<evidence type="ECO:0000256" key="4">
    <source>
        <dbReference type="ARBA" id="ARBA00034003"/>
    </source>
</evidence>
<dbReference type="Pfam" id="PF04679">
    <property type="entry name" value="DNA_ligase_A_C"/>
    <property type="match status" value="1"/>
</dbReference>
<dbReference type="GO" id="GO:0003910">
    <property type="term" value="F:DNA ligase (ATP) activity"/>
    <property type="evidence" value="ECO:0007669"/>
    <property type="project" value="UniProtKB-EC"/>
</dbReference>
<feature type="domain" description="ATP-dependent DNA ligase family profile" evidence="5">
    <location>
        <begin position="109"/>
        <end position="231"/>
    </location>
</feature>
<dbReference type="CDD" id="cd07971">
    <property type="entry name" value="OBF_DNA_ligase_LigD"/>
    <property type="match status" value="1"/>
</dbReference>
<dbReference type="Gene3D" id="3.30.1490.70">
    <property type="match status" value="1"/>
</dbReference>
<dbReference type="KEGG" id="qdo:H9Q78_05315"/>
<evidence type="ECO:0000259" key="5">
    <source>
        <dbReference type="PROSITE" id="PS50160"/>
    </source>
</evidence>
<reference evidence="6 7" key="1">
    <citation type="submission" date="2020-08" db="EMBL/GenBank/DDBJ databases">
        <authorList>
            <person name="Liu C."/>
            <person name="Sun Q."/>
        </authorList>
    </citation>
    <scope>NUCLEOTIDE SEQUENCE [LARGE SCALE GENOMIC DNA]</scope>
    <source>
        <strain evidence="6 7">NSJ-38</strain>
    </source>
</reference>
<dbReference type="EC" id="6.5.1.1" evidence="2"/>
<keyword evidence="3 6" id="KW-0436">Ligase</keyword>
<dbReference type="SUPFAM" id="SSF56091">
    <property type="entry name" value="DNA ligase/mRNA capping enzyme, catalytic domain"/>
    <property type="match status" value="1"/>
</dbReference>
<gene>
    <name evidence="6" type="ORF">H9Q78_05315</name>
</gene>
<dbReference type="GO" id="GO:0006310">
    <property type="term" value="P:DNA recombination"/>
    <property type="evidence" value="ECO:0007669"/>
    <property type="project" value="InterPro"/>
</dbReference>
<dbReference type="Proteomes" id="UP000515823">
    <property type="component" value="Chromosome"/>
</dbReference>
<proteinExistence type="inferred from homology"/>
<dbReference type="Gene3D" id="3.30.470.30">
    <property type="entry name" value="DNA ligase/mRNA capping enzyme"/>
    <property type="match status" value="1"/>
</dbReference>
<dbReference type="RefSeq" id="WP_249304080.1">
    <property type="nucleotide sequence ID" value="NZ_CP060634.1"/>
</dbReference>
<evidence type="ECO:0000256" key="2">
    <source>
        <dbReference type="ARBA" id="ARBA00012727"/>
    </source>
</evidence>
<name>A0A7G9G6X0_9FIRM</name>
<dbReference type="EMBL" id="CP060634">
    <property type="protein sequence ID" value="QNM06552.1"/>
    <property type="molecule type" value="Genomic_DNA"/>
</dbReference>
<dbReference type="InterPro" id="IPR012310">
    <property type="entry name" value="DNA_ligase_ATP-dep_cent"/>
</dbReference>
<dbReference type="GO" id="GO:0006281">
    <property type="term" value="P:DNA repair"/>
    <property type="evidence" value="ECO:0007669"/>
    <property type="project" value="InterPro"/>
</dbReference>
<dbReference type="PROSITE" id="PS50160">
    <property type="entry name" value="DNA_LIGASE_A3"/>
    <property type="match status" value="1"/>
</dbReference>
<sequence length="313" mass="36019">MTDLFDTKDIRPMLIADNAEPFEDDDFLYELKWDGERCIAYLDPGAGTELRNKRNVKMLPKVPELEGLHLQASKKCILDGELMCLIDGKPDFAAIQRRSLLGNRYRIELESQKRPATFVAFDCLYYDGKDLTMLPLMERKKYLQQAVRESDRLAVSRIFEADYGIVLFNVSKQQRLEGIVAKRKDSLYFQGKRTKTWIKIKNLMDEDFVVCGYIYKDNHMISIVLGQYRDKELIYKGHVTLGVGGNAFAQIKMLPRIDRPVFDVPAGNENAVWVTPALVCVVKYMHKTKNGGMRQPVFKGLREDKSPEECEEA</sequence>
<keyword evidence="7" id="KW-1185">Reference proteome</keyword>
<dbReference type="PANTHER" id="PTHR45674">
    <property type="entry name" value="DNA LIGASE 1/3 FAMILY MEMBER"/>
    <property type="match status" value="1"/>
</dbReference>
<dbReference type="Pfam" id="PF01068">
    <property type="entry name" value="DNA_ligase_A_M"/>
    <property type="match status" value="1"/>
</dbReference>
<dbReference type="CDD" id="cd07906">
    <property type="entry name" value="Adenylation_DNA_ligase_LigD_LigC"/>
    <property type="match status" value="1"/>
</dbReference>